<keyword evidence="2" id="KW-0732">Signal</keyword>
<accession>D6D4H7</accession>
<name>D6D4H7_9BACE</name>
<evidence type="ECO:0000313" key="4">
    <source>
        <dbReference type="EMBL" id="CBK65379.1"/>
    </source>
</evidence>
<dbReference type="KEGG" id="bxy:BXY_00760"/>
<dbReference type="Proteomes" id="UP000008795">
    <property type="component" value="Chromosome"/>
</dbReference>
<evidence type="ECO:0000256" key="2">
    <source>
        <dbReference type="ARBA" id="ARBA00022729"/>
    </source>
</evidence>
<dbReference type="InterPro" id="IPR018976">
    <property type="entry name" value="Imelysin-like"/>
</dbReference>
<dbReference type="eggNOG" id="COG3489">
    <property type="taxonomic scope" value="Bacteria"/>
</dbReference>
<protein>
    <submittedName>
        <fullName evidence="4">Imelysin</fullName>
    </submittedName>
</protein>
<feature type="domain" description="Imelysin-like" evidence="3">
    <location>
        <begin position="277"/>
        <end position="393"/>
    </location>
</feature>
<dbReference type="AlphaFoldDB" id="D6D4H7"/>
<reference evidence="4 5" key="1">
    <citation type="submission" date="2010-03" db="EMBL/GenBank/DDBJ databases">
        <title>The genome sequence of Bacteriodes xylanisolvens XB1A.</title>
        <authorList>
            <consortium name="metaHIT consortium -- http://www.metahit.eu/"/>
            <person name="Pajon A."/>
            <person name="Turner K."/>
            <person name="Parkhill J."/>
            <person name="Bernalier A."/>
        </authorList>
    </citation>
    <scope>NUCLEOTIDE SEQUENCE [LARGE SCALE GENOMIC DNA]</scope>
    <source>
        <strain evidence="4 5">XB1A</strain>
    </source>
</reference>
<dbReference type="HOGENOM" id="CLU_679449_0_0_10"/>
<dbReference type="CDD" id="cd14661">
    <property type="entry name" value="Imelysin_like_PIBO"/>
    <property type="match status" value="1"/>
</dbReference>
<gene>
    <name evidence="4" type="ORF">BXY_00760</name>
</gene>
<dbReference type="GO" id="GO:0030313">
    <property type="term" value="C:cell envelope"/>
    <property type="evidence" value="ECO:0007669"/>
    <property type="project" value="UniProtKB-SubCell"/>
</dbReference>
<proteinExistence type="predicted"/>
<dbReference type="InterPro" id="IPR038352">
    <property type="entry name" value="Imelysin_sf"/>
</dbReference>
<dbReference type="EMBL" id="FP929033">
    <property type="protein sequence ID" value="CBK65379.1"/>
    <property type="molecule type" value="Genomic_DNA"/>
</dbReference>
<dbReference type="Gene3D" id="1.20.1420.20">
    <property type="entry name" value="M75 peptidase, HXXE motif"/>
    <property type="match status" value="2"/>
</dbReference>
<dbReference type="PATRIC" id="fig|657309.4.peg.3937"/>
<organism evidence="4 5">
    <name type="scientific">Bacteroides xylanisolvens XB1A</name>
    <dbReference type="NCBI Taxonomy" id="657309"/>
    <lineage>
        <taxon>Bacteria</taxon>
        <taxon>Pseudomonadati</taxon>
        <taxon>Bacteroidota</taxon>
        <taxon>Bacteroidia</taxon>
        <taxon>Bacteroidales</taxon>
        <taxon>Bacteroidaceae</taxon>
        <taxon>Bacteroides</taxon>
    </lineage>
</organism>
<sequence length="399" mass="44365">MVYQEITNNQLFNFYMMKTKFFYVAALIWGLAFTTTSCSSDDDNPTVDPANIDYTSENASSWHNYMRNVAALLKTDATNLYNAWNSSYKGGDSYASLFKAHNGSPYASALSCVEEIVDKCAEIANEVGTAKIGDPYNLYKAGNTEEALYAVESWYSWHSRDDYTNNIYSIRNAYYGSLDGSINANSLSTVVAGVNPSLDTNVKNAIQKAAKAIQDIPQPFRNHIPSNETVAAMDACAELESILKNDLKSYIANNANNINTDAVLNPVVMQYVDAVVVPTYKSLKEKNDALYNAVIALADNPSNSAFDKACEAWITAREPWEKSEAFLFGPVDEMGLDPNMDSWPLDQNAIVQILNSQSWSDLEWNENDDEAAVESAQNVRGFHTLEFLLYKNGEPRKVQ</sequence>
<comment type="subcellular location">
    <subcellularLocation>
        <location evidence="1">Cell envelope</location>
    </subcellularLocation>
</comment>
<reference evidence="4 5" key="2">
    <citation type="submission" date="2010-03" db="EMBL/GenBank/DDBJ databases">
        <authorList>
            <person name="Pajon A."/>
        </authorList>
    </citation>
    <scope>NUCLEOTIDE SEQUENCE [LARGE SCALE GENOMIC DNA]</scope>
    <source>
        <strain evidence="4 5">XB1A</strain>
    </source>
</reference>
<evidence type="ECO:0000313" key="5">
    <source>
        <dbReference type="Proteomes" id="UP000008795"/>
    </source>
</evidence>
<evidence type="ECO:0000259" key="3">
    <source>
        <dbReference type="Pfam" id="PF09375"/>
    </source>
</evidence>
<evidence type="ECO:0000256" key="1">
    <source>
        <dbReference type="ARBA" id="ARBA00004196"/>
    </source>
</evidence>
<feature type="domain" description="Imelysin-like" evidence="3">
    <location>
        <begin position="63"/>
        <end position="240"/>
    </location>
</feature>
<dbReference type="Pfam" id="PF09375">
    <property type="entry name" value="Peptidase_M75"/>
    <property type="match status" value="2"/>
</dbReference>